<dbReference type="AlphaFoldDB" id="A0A0D5C102"/>
<proteinExistence type="predicted"/>
<dbReference type="KEGG" id="nin:NADRNF5_0552"/>
<evidence type="ECO:0000313" key="3">
    <source>
        <dbReference type="Proteomes" id="UP000032408"/>
    </source>
</evidence>
<dbReference type="STRING" id="1580092.NADRNF5_0552"/>
<name>A0A0D5C102_9ARCH</name>
<keyword evidence="1" id="KW-0175">Coiled coil</keyword>
<accession>A0A0D5C102</accession>
<dbReference type="HOGENOM" id="CLU_087502_0_0_2"/>
<evidence type="ECO:0000256" key="1">
    <source>
        <dbReference type="SAM" id="Coils"/>
    </source>
</evidence>
<organism evidence="2 3">
    <name type="scientific">Nitrosopumilus adriaticus</name>
    <dbReference type="NCBI Taxonomy" id="1580092"/>
    <lineage>
        <taxon>Archaea</taxon>
        <taxon>Nitrososphaerota</taxon>
        <taxon>Nitrososphaeria</taxon>
        <taxon>Nitrosopumilales</taxon>
        <taxon>Nitrosopumilaceae</taxon>
        <taxon>Nitrosopumilus</taxon>
    </lineage>
</organism>
<dbReference type="Proteomes" id="UP000032408">
    <property type="component" value="Chromosome"/>
</dbReference>
<evidence type="ECO:0000313" key="2">
    <source>
        <dbReference type="EMBL" id="AJW70248.1"/>
    </source>
</evidence>
<feature type="coiled-coil region" evidence="1">
    <location>
        <begin position="55"/>
        <end position="89"/>
    </location>
</feature>
<reference evidence="2 3" key="2">
    <citation type="journal article" date="2016" name="ISME J.">
        <title>Physiological and genomic characterization of two novel marine thaumarchaeal strains indicates niche differentiation.</title>
        <authorList>
            <person name="Bayer B."/>
            <person name="Vojvoda J."/>
            <person name="Offre P."/>
            <person name="Alves R.J."/>
            <person name="Elisabeth N.H."/>
            <person name="Garcia J.A."/>
            <person name="Volland J.M."/>
            <person name="Srivastava A."/>
            <person name="Schleper C."/>
            <person name="Herndl G.J."/>
        </authorList>
    </citation>
    <scope>NUCLEOTIDE SEQUENCE [LARGE SCALE GENOMIC DNA]</scope>
    <source>
        <strain evidence="2 3">NF5</strain>
    </source>
</reference>
<dbReference type="RefSeq" id="WP_148313038.1">
    <property type="nucleotide sequence ID" value="NZ_CP011070.1"/>
</dbReference>
<dbReference type="EMBL" id="CP011070">
    <property type="protein sequence ID" value="AJW70248.1"/>
    <property type="molecule type" value="Genomic_DNA"/>
</dbReference>
<dbReference type="OrthoDB" id="2637at2157"/>
<protein>
    <submittedName>
        <fullName evidence="2">Uncharacterized protein</fullName>
    </submittedName>
</protein>
<gene>
    <name evidence="2" type="ORF">NADRNF5_0552</name>
</gene>
<sequence length="210" mass="24216">MTRNNSKHVIYSVMFGIMLLSTVSVNESVQAFAQTMQDNDFTVRNAEQINKDPFAKSILEKIEIMKKQMAEIKDENKKQQEHKKFIDQQRAVAKQELNKELDRMTDKYKDHTPKASFTSFVASKPAETQLVYWDMFNFQQQKVSDARKAMKNVLDNGGSLQEAREAYHNAGAVKRVQLIDITKDLNIKHGLADDSVQSTFDKYGKLPRYD</sequence>
<keyword evidence="3" id="KW-1185">Reference proteome</keyword>
<reference evidence="3" key="1">
    <citation type="submission" date="2015-03" db="EMBL/GenBank/DDBJ databases">
        <title>Characterization of two novel Thaumarchaeota isolated from the Northern Adriatic Sea.</title>
        <authorList>
            <person name="Bayer B."/>
            <person name="Vojvoda J."/>
            <person name="Offre P."/>
            <person name="Srivastava A."/>
            <person name="Elisabeth N."/>
            <person name="Garcia J.A.L."/>
            <person name="Schleper C."/>
            <person name="Herndl G.J."/>
        </authorList>
    </citation>
    <scope>NUCLEOTIDE SEQUENCE [LARGE SCALE GENOMIC DNA]</scope>
    <source>
        <strain evidence="3">NF5</strain>
    </source>
</reference>
<dbReference type="GeneID" id="24819793"/>